<accession>A0ACB9W615</accession>
<sequence length="49" mass="5770">CELYQQGSCTLPSFPYDKMQHDKHIDSLTDTADQCRDEKTFLPNRNESY</sequence>
<protein>
    <submittedName>
        <fullName evidence="1">Uncharacterized protein</fullName>
    </submittedName>
</protein>
<name>A0ACB9W615_CHAAC</name>
<organism evidence="1 2">
    <name type="scientific">Chaenocephalus aceratus</name>
    <name type="common">Blackfin icefish</name>
    <name type="synonym">Chaenichthys aceratus</name>
    <dbReference type="NCBI Taxonomy" id="36190"/>
    <lineage>
        <taxon>Eukaryota</taxon>
        <taxon>Metazoa</taxon>
        <taxon>Chordata</taxon>
        <taxon>Craniata</taxon>
        <taxon>Vertebrata</taxon>
        <taxon>Euteleostomi</taxon>
        <taxon>Actinopterygii</taxon>
        <taxon>Neopterygii</taxon>
        <taxon>Teleostei</taxon>
        <taxon>Neoteleostei</taxon>
        <taxon>Acanthomorphata</taxon>
        <taxon>Eupercaria</taxon>
        <taxon>Perciformes</taxon>
        <taxon>Notothenioidei</taxon>
        <taxon>Channichthyidae</taxon>
        <taxon>Chaenocephalus</taxon>
    </lineage>
</organism>
<gene>
    <name evidence="1" type="ORF">KUCAC02_000613</name>
</gene>
<feature type="non-terminal residue" evidence="1">
    <location>
        <position position="1"/>
    </location>
</feature>
<reference evidence="1" key="1">
    <citation type="submission" date="2022-05" db="EMBL/GenBank/DDBJ databases">
        <title>Chromosome-level genome of Chaenocephalus aceratus.</title>
        <authorList>
            <person name="Park H."/>
        </authorList>
    </citation>
    <scope>NUCLEOTIDE SEQUENCE</scope>
    <source>
        <strain evidence="1">KU_202001</strain>
    </source>
</reference>
<dbReference type="EMBL" id="CM043802">
    <property type="protein sequence ID" value="KAI4808556.1"/>
    <property type="molecule type" value="Genomic_DNA"/>
</dbReference>
<evidence type="ECO:0000313" key="2">
    <source>
        <dbReference type="Proteomes" id="UP001057452"/>
    </source>
</evidence>
<comment type="caution">
    <text evidence="1">The sequence shown here is derived from an EMBL/GenBank/DDBJ whole genome shotgun (WGS) entry which is preliminary data.</text>
</comment>
<evidence type="ECO:0000313" key="1">
    <source>
        <dbReference type="EMBL" id="KAI4808556.1"/>
    </source>
</evidence>
<dbReference type="Proteomes" id="UP001057452">
    <property type="component" value="Chromosome 18"/>
</dbReference>
<feature type="non-terminal residue" evidence="1">
    <location>
        <position position="49"/>
    </location>
</feature>
<proteinExistence type="predicted"/>
<keyword evidence="2" id="KW-1185">Reference proteome</keyword>